<evidence type="ECO:0000259" key="14">
    <source>
        <dbReference type="Pfam" id="PF01113"/>
    </source>
</evidence>
<comment type="catalytic activity">
    <reaction evidence="11 13">
        <text>(S)-2,3,4,5-tetrahydrodipicolinate + NADP(+) + H2O = (2S,4S)-4-hydroxy-2,3,4,5-tetrahydrodipicolinate + NADPH + H(+)</text>
        <dbReference type="Rhea" id="RHEA:35331"/>
        <dbReference type="ChEBI" id="CHEBI:15377"/>
        <dbReference type="ChEBI" id="CHEBI:15378"/>
        <dbReference type="ChEBI" id="CHEBI:16845"/>
        <dbReference type="ChEBI" id="CHEBI:57783"/>
        <dbReference type="ChEBI" id="CHEBI:58349"/>
        <dbReference type="ChEBI" id="CHEBI:67139"/>
        <dbReference type="EC" id="1.17.1.8"/>
    </reaction>
</comment>
<comment type="pathway">
    <text evidence="9 13">Amino-acid biosynthesis; L-lysine biosynthesis via DAP pathway; (S)-tetrahydrodipicolinate from L-aspartate: step 4/4.</text>
</comment>
<gene>
    <name evidence="13" type="primary">dapB</name>
    <name evidence="16" type="ORF">FYJ65_04460</name>
</gene>
<keyword evidence="5 13" id="KW-0220">Diaminopimelate biosynthesis</keyword>
<evidence type="ECO:0000256" key="7">
    <source>
        <dbReference type="ARBA" id="ARBA00023027"/>
    </source>
</evidence>
<organism evidence="16 17">
    <name type="scientific">Mogibacterium kristiansenii</name>
    <dbReference type="NCBI Taxonomy" id="2606708"/>
    <lineage>
        <taxon>Bacteria</taxon>
        <taxon>Bacillati</taxon>
        <taxon>Bacillota</taxon>
        <taxon>Clostridia</taxon>
        <taxon>Peptostreptococcales</taxon>
        <taxon>Anaerovoracaceae</taxon>
        <taxon>Mogibacterium</taxon>
    </lineage>
</organism>
<dbReference type="InterPro" id="IPR022664">
    <property type="entry name" value="DapB_N_CS"/>
</dbReference>
<comment type="subunit">
    <text evidence="13">Homotetramer.</text>
</comment>
<keyword evidence="3 13" id="KW-0028">Amino-acid biosynthesis</keyword>
<evidence type="ECO:0000256" key="13">
    <source>
        <dbReference type="HAMAP-Rule" id="MF_00102"/>
    </source>
</evidence>
<dbReference type="PROSITE" id="PS01298">
    <property type="entry name" value="DAPB"/>
    <property type="match status" value="1"/>
</dbReference>
<evidence type="ECO:0000256" key="2">
    <source>
        <dbReference type="ARBA" id="ARBA00022490"/>
    </source>
</evidence>
<comment type="caution">
    <text evidence="16">The sequence shown here is derived from an EMBL/GenBank/DDBJ whole genome shotgun (WGS) entry which is preliminary data.</text>
</comment>
<dbReference type="AlphaFoldDB" id="A0A6N7X507"/>
<evidence type="ECO:0000256" key="9">
    <source>
        <dbReference type="ARBA" id="ARBA00037922"/>
    </source>
</evidence>
<dbReference type="GO" id="GO:0051287">
    <property type="term" value="F:NAD binding"/>
    <property type="evidence" value="ECO:0007669"/>
    <property type="project" value="UniProtKB-UniRule"/>
</dbReference>
<evidence type="ECO:0000256" key="4">
    <source>
        <dbReference type="ARBA" id="ARBA00022857"/>
    </source>
</evidence>
<dbReference type="GO" id="GO:0008839">
    <property type="term" value="F:4-hydroxy-tetrahydrodipicolinate reductase"/>
    <property type="evidence" value="ECO:0007669"/>
    <property type="project" value="UniProtKB-UniRule"/>
</dbReference>
<reference evidence="16 17" key="1">
    <citation type="submission" date="2019-08" db="EMBL/GenBank/DDBJ databases">
        <title>In-depth cultivation of the pig gut microbiome towards novel bacterial diversity and tailored functional studies.</title>
        <authorList>
            <person name="Wylensek D."/>
            <person name="Hitch T.C.A."/>
            <person name="Clavel T."/>
        </authorList>
    </citation>
    <scope>NUCLEOTIDE SEQUENCE [LARGE SCALE GENOMIC DNA]</scope>
    <source>
        <strain evidence="16 17">WCA-MUC-591-APC-4B</strain>
    </source>
</reference>
<dbReference type="Pfam" id="PF01113">
    <property type="entry name" value="DapB_N"/>
    <property type="match status" value="1"/>
</dbReference>
<accession>A0A6N7X507</accession>
<dbReference type="RefSeq" id="WP_154554166.1">
    <property type="nucleotide sequence ID" value="NZ_VUNA01000007.1"/>
</dbReference>
<comment type="caution">
    <text evidence="13">Lacks conserved residue(s) required for the propagation of feature annotation.</text>
</comment>
<dbReference type="GO" id="GO:0005829">
    <property type="term" value="C:cytosol"/>
    <property type="evidence" value="ECO:0007669"/>
    <property type="project" value="TreeGrafter"/>
</dbReference>
<evidence type="ECO:0000256" key="5">
    <source>
        <dbReference type="ARBA" id="ARBA00022915"/>
    </source>
</evidence>
<dbReference type="Proteomes" id="UP000469424">
    <property type="component" value="Unassembled WGS sequence"/>
</dbReference>
<dbReference type="SUPFAM" id="SSF55347">
    <property type="entry name" value="Glyceraldehyde-3-phosphate dehydrogenase-like, C-terminal domain"/>
    <property type="match status" value="1"/>
</dbReference>
<feature type="binding site" evidence="13">
    <location>
        <position position="37"/>
    </location>
    <ligand>
        <name>NADP(+)</name>
        <dbReference type="ChEBI" id="CHEBI:58349"/>
    </ligand>
</feature>
<dbReference type="PIRSF" id="PIRSF000161">
    <property type="entry name" value="DHPR"/>
    <property type="match status" value="1"/>
</dbReference>
<proteinExistence type="inferred from homology"/>
<dbReference type="Pfam" id="PF05173">
    <property type="entry name" value="DapB_C"/>
    <property type="match status" value="1"/>
</dbReference>
<dbReference type="UniPathway" id="UPA00034">
    <property type="reaction ID" value="UER00018"/>
</dbReference>
<comment type="catalytic activity">
    <reaction evidence="12 13">
        <text>(S)-2,3,4,5-tetrahydrodipicolinate + NAD(+) + H2O = (2S,4S)-4-hydroxy-2,3,4,5-tetrahydrodipicolinate + NADH + H(+)</text>
        <dbReference type="Rhea" id="RHEA:35323"/>
        <dbReference type="ChEBI" id="CHEBI:15377"/>
        <dbReference type="ChEBI" id="CHEBI:15378"/>
        <dbReference type="ChEBI" id="CHEBI:16845"/>
        <dbReference type="ChEBI" id="CHEBI:57540"/>
        <dbReference type="ChEBI" id="CHEBI:57945"/>
        <dbReference type="ChEBI" id="CHEBI:67139"/>
        <dbReference type="EC" id="1.17.1.8"/>
    </reaction>
</comment>
<dbReference type="SUPFAM" id="SSF51735">
    <property type="entry name" value="NAD(P)-binding Rossmann-fold domains"/>
    <property type="match status" value="1"/>
</dbReference>
<evidence type="ECO:0000256" key="10">
    <source>
        <dbReference type="ARBA" id="ARBA00038983"/>
    </source>
</evidence>
<dbReference type="InterPro" id="IPR023940">
    <property type="entry name" value="DHDPR_bac"/>
</dbReference>
<comment type="similarity">
    <text evidence="1 13">Belongs to the DapB family.</text>
</comment>
<dbReference type="NCBIfam" id="TIGR00036">
    <property type="entry name" value="dapB"/>
    <property type="match status" value="1"/>
</dbReference>
<sequence length="264" mass="28036">MKLIVVGPRGKMGKFITEIASQREGIEIVAGVGPVGRDYIGKDIGEVAMLGKTIGAPVVDDLESVIDNCNVIIDFSTVEMGMRSLAAARAHGKALICGSTGFTPDQVKEFHDAAADIPVMLAANTSKLVNIMFKLIQEAAELSGDVDVEILDMHDNTKLDAPSGTAKEIGEIVADARGVSLEEEAVYGRCGVSPRRHGNIGFHSLRGGDIPSSHTTYFVGTSERLEITHHSGSFKSFAAGAVDAAEFIQDKPKGFYTIKEAFGL</sequence>
<keyword evidence="6 13" id="KW-0560">Oxidoreductase</keyword>
<dbReference type="GO" id="GO:0019877">
    <property type="term" value="P:diaminopimelate biosynthetic process"/>
    <property type="evidence" value="ECO:0007669"/>
    <property type="project" value="UniProtKB-UniRule"/>
</dbReference>
<dbReference type="PANTHER" id="PTHR20836">
    <property type="entry name" value="DIHYDRODIPICOLINATE REDUCTASE"/>
    <property type="match status" value="1"/>
</dbReference>
<dbReference type="InterPro" id="IPR036291">
    <property type="entry name" value="NAD(P)-bd_dom_sf"/>
</dbReference>
<comment type="caution">
    <text evidence="13">Was originally thought to be a dihydrodipicolinate reductase (DHDPR), catalyzing the conversion of dihydrodipicolinate to tetrahydrodipicolinate. However, it was shown in E.coli that the substrate of the enzymatic reaction is not dihydrodipicolinate (DHDP) but in fact (2S,4S)-4-hydroxy-2,3,4,5-tetrahydrodipicolinic acid (HTPA), the product released by the DapA-catalyzed reaction.</text>
</comment>
<feature type="binding site" evidence="13">
    <location>
        <begin position="7"/>
        <end position="12"/>
    </location>
    <ligand>
        <name>NAD(+)</name>
        <dbReference type="ChEBI" id="CHEBI:57540"/>
    </ligand>
</feature>
<comment type="subcellular location">
    <subcellularLocation>
        <location evidence="13">Cytoplasm</location>
    </subcellularLocation>
</comment>
<evidence type="ECO:0000256" key="11">
    <source>
        <dbReference type="ARBA" id="ARBA00049080"/>
    </source>
</evidence>
<evidence type="ECO:0000313" key="17">
    <source>
        <dbReference type="Proteomes" id="UP000469424"/>
    </source>
</evidence>
<dbReference type="HAMAP" id="MF_00102">
    <property type="entry name" value="DapB"/>
    <property type="match status" value="1"/>
</dbReference>
<comment type="function">
    <text evidence="13">Catalyzes the conversion of 4-hydroxy-tetrahydrodipicolinate (HTPA) to tetrahydrodipicolinate.</text>
</comment>
<dbReference type="CDD" id="cd02274">
    <property type="entry name" value="DHDPR_N"/>
    <property type="match status" value="1"/>
</dbReference>
<evidence type="ECO:0000313" key="16">
    <source>
        <dbReference type="EMBL" id="MST70600.1"/>
    </source>
</evidence>
<keyword evidence="17" id="KW-1185">Reference proteome</keyword>
<feature type="binding site" evidence="13">
    <location>
        <begin position="122"/>
        <end position="125"/>
    </location>
    <ligand>
        <name>NAD(+)</name>
        <dbReference type="ChEBI" id="CHEBI:57540"/>
    </ligand>
</feature>
<dbReference type="GO" id="GO:0009089">
    <property type="term" value="P:lysine biosynthetic process via diaminopimelate"/>
    <property type="evidence" value="ECO:0007669"/>
    <property type="project" value="UniProtKB-UniRule"/>
</dbReference>
<dbReference type="Gene3D" id="3.30.360.10">
    <property type="entry name" value="Dihydrodipicolinate Reductase, domain 2"/>
    <property type="match status" value="1"/>
</dbReference>
<dbReference type="PANTHER" id="PTHR20836:SF0">
    <property type="entry name" value="4-HYDROXY-TETRAHYDRODIPICOLINATE REDUCTASE 1, CHLOROPLASTIC-RELATED"/>
    <property type="match status" value="1"/>
</dbReference>
<dbReference type="GO" id="GO:0050661">
    <property type="term" value="F:NADP binding"/>
    <property type="evidence" value="ECO:0007669"/>
    <property type="project" value="UniProtKB-UniRule"/>
</dbReference>
<keyword evidence="8 13" id="KW-0457">Lysine biosynthesis</keyword>
<feature type="domain" description="Dihydrodipicolinate reductase C-terminal" evidence="15">
    <location>
        <begin position="129"/>
        <end position="260"/>
    </location>
</feature>
<keyword evidence="7 13" id="KW-0520">NAD</keyword>
<evidence type="ECO:0000256" key="8">
    <source>
        <dbReference type="ARBA" id="ARBA00023154"/>
    </source>
</evidence>
<protein>
    <recommendedName>
        <fullName evidence="10 13">4-hydroxy-tetrahydrodipicolinate reductase</fullName>
        <shortName evidence="13">HTPA reductase</shortName>
        <ecNumber evidence="10 13">1.17.1.8</ecNumber>
    </recommendedName>
</protein>
<feature type="active site" description="Proton donor" evidence="13">
    <location>
        <position position="158"/>
    </location>
</feature>
<dbReference type="EMBL" id="VUNA01000007">
    <property type="protein sequence ID" value="MST70600.1"/>
    <property type="molecule type" value="Genomic_DNA"/>
</dbReference>
<dbReference type="InterPro" id="IPR022663">
    <property type="entry name" value="DapB_C"/>
</dbReference>
<feature type="binding site" evidence="13">
    <location>
        <begin position="164"/>
        <end position="165"/>
    </location>
    <ligand>
        <name>(S)-2,3,4,5-tetrahydrodipicolinate</name>
        <dbReference type="ChEBI" id="CHEBI:16845"/>
    </ligand>
</feature>
<evidence type="ECO:0000256" key="1">
    <source>
        <dbReference type="ARBA" id="ARBA00006642"/>
    </source>
</evidence>
<dbReference type="Gene3D" id="3.40.50.720">
    <property type="entry name" value="NAD(P)-binding Rossmann-like Domain"/>
    <property type="match status" value="1"/>
</dbReference>
<evidence type="ECO:0000259" key="15">
    <source>
        <dbReference type="Pfam" id="PF05173"/>
    </source>
</evidence>
<evidence type="ECO:0000256" key="12">
    <source>
        <dbReference type="ARBA" id="ARBA00049396"/>
    </source>
</evidence>
<dbReference type="GO" id="GO:0016726">
    <property type="term" value="F:oxidoreductase activity, acting on CH or CH2 groups, NAD or NADP as acceptor"/>
    <property type="evidence" value="ECO:0007669"/>
    <property type="project" value="UniProtKB-UniRule"/>
</dbReference>
<dbReference type="InterPro" id="IPR000846">
    <property type="entry name" value="DapB_N"/>
</dbReference>
<name>A0A6N7X507_9FIRM</name>
<dbReference type="EC" id="1.17.1.8" evidence="10 13"/>
<feature type="binding site" evidence="13">
    <location>
        <begin position="98"/>
        <end position="100"/>
    </location>
    <ligand>
        <name>NAD(+)</name>
        <dbReference type="ChEBI" id="CHEBI:57540"/>
    </ligand>
</feature>
<keyword evidence="4 13" id="KW-0521">NADP</keyword>
<feature type="active site" description="Proton donor/acceptor" evidence="13">
    <location>
        <position position="154"/>
    </location>
</feature>
<evidence type="ECO:0000256" key="6">
    <source>
        <dbReference type="ARBA" id="ARBA00023002"/>
    </source>
</evidence>
<keyword evidence="2 13" id="KW-0963">Cytoplasm</keyword>
<feature type="domain" description="Dihydrodipicolinate reductase N-terminal" evidence="14">
    <location>
        <begin position="1"/>
        <end position="124"/>
    </location>
</feature>
<evidence type="ECO:0000256" key="3">
    <source>
        <dbReference type="ARBA" id="ARBA00022605"/>
    </source>
</evidence>